<accession>A0A9X4G4I1</accession>
<evidence type="ECO:0000256" key="3">
    <source>
        <dbReference type="ARBA" id="ARBA00022638"/>
    </source>
</evidence>
<dbReference type="SUPFAM" id="SSF53955">
    <property type="entry name" value="Lysozyme-like"/>
    <property type="match status" value="1"/>
</dbReference>
<sequence>MSKSIKLGVITCSVAAIIGVVQTYFSDDIRINQKGLEIIGNMEGCRRDAYKCPADVITVGIGSTEFGGKKIDVHHKYTNHEIAERWVHDLKIAQNCINTYFHGRRMNDNQFSAMSSLAFNIGCTNIRSYYSKAQGKRVFTTIYKYAALNQFDAMCQRITDFNKAGGEVLRGLVKRREAERDLCLTKPVSH</sequence>
<evidence type="ECO:0000313" key="7">
    <source>
        <dbReference type="EMBL" id="MDE8035799.1"/>
    </source>
</evidence>
<dbReference type="PANTHER" id="PTHR38107:SF4">
    <property type="entry name" value="LYSOZYME"/>
    <property type="match status" value="1"/>
</dbReference>
<gene>
    <name evidence="7" type="ORF">OQ257_11620</name>
</gene>
<dbReference type="EMBL" id="JAPHVQ010000030">
    <property type="protein sequence ID" value="MDE8035799.1"/>
    <property type="molecule type" value="Genomic_DNA"/>
</dbReference>
<dbReference type="GO" id="GO:0042742">
    <property type="term" value="P:defense response to bacterium"/>
    <property type="evidence" value="ECO:0007669"/>
    <property type="project" value="UniProtKB-KW"/>
</dbReference>
<keyword evidence="5 6" id="KW-0326">Glycosidase</keyword>
<proteinExistence type="inferred from homology"/>
<reference evidence="7" key="2">
    <citation type="journal article" date="2023" name="Pathogens">
        <title>Pathological Features and Genomic Characterization of an Actinobacillus equuli subsp. equuli Bearing Unique Virulence-Associated Genes from an Adult Horse with Pleuropneumonia.</title>
        <authorList>
            <person name="Kamali M."/>
            <person name="Carossino M."/>
            <person name="Del Piero F."/>
            <person name="Peak L."/>
            <person name="Mitchell M.S."/>
            <person name="Willette J."/>
            <person name="Baker R."/>
            <person name="Li F."/>
            <person name="Kenez A."/>
            <person name="Balasuriya U.B.R."/>
            <person name="Go Y.Y."/>
        </authorList>
    </citation>
    <scope>NUCLEOTIDE SEQUENCE</scope>
    <source>
        <strain evidence="7">4524</strain>
    </source>
</reference>
<organism evidence="7 8">
    <name type="scientific">Actinobacillus equuli subsp. equuli</name>
    <dbReference type="NCBI Taxonomy" id="202947"/>
    <lineage>
        <taxon>Bacteria</taxon>
        <taxon>Pseudomonadati</taxon>
        <taxon>Pseudomonadota</taxon>
        <taxon>Gammaproteobacteria</taxon>
        <taxon>Pasteurellales</taxon>
        <taxon>Pasteurellaceae</taxon>
        <taxon>Actinobacillus</taxon>
    </lineage>
</organism>
<dbReference type="EC" id="3.2.1.17" evidence="6"/>
<protein>
    <recommendedName>
        <fullName evidence="6">Lysozyme</fullName>
        <ecNumber evidence="6">3.2.1.17</ecNumber>
    </recommendedName>
</protein>
<name>A0A9X4G4I1_ACTEU</name>
<dbReference type="InterPro" id="IPR051018">
    <property type="entry name" value="Bacteriophage_GH24"/>
</dbReference>
<dbReference type="Proteomes" id="UP001142444">
    <property type="component" value="Unassembled WGS sequence"/>
</dbReference>
<evidence type="ECO:0000256" key="2">
    <source>
        <dbReference type="ARBA" id="ARBA00022529"/>
    </source>
</evidence>
<dbReference type="RefSeq" id="WP_275218580.1">
    <property type="nucleotide sequence ID" value="NZ_JAPHVQ010000030.1"/>
</dbReference>
<keyword evidence="4 6" id="KW-0378">Hydrolase</keyword>
<dbReference type="GO" id="GO:0003796">
    <property type="term" value="F:lysozyme activity"/>
    <property type="evidence" value="ECO:0007669"/>
    <property type="project" value="UniProtKB-EC"/>
</dbReference>
<dbReference type="AlphaFoldDB" id="A0A9X4G4I1"/>
<comment type="similarity">
    <text evidence="6">Belongs to the glycosyl hydrolase 24 family.</text>
</comment>
<keyword evidence="3 6" id="KW-0081">Bacteriolytic enzyme</keyword>
<dbReference type="HAMAP" id="MF_04110">
    <property type="entry name" value="ENDOLYSIN_T4"/>
    <property type="match status" value="1"/>
</dbReference>
<dbReference type="GO" id="GO:0016998">
    <property type="term" value="P:cell wall macromolecule catabolic process"/>
    <property type="evidence" value="ECO:0007669"/>
    <property type="project" value="InterPro"/>
</dbReference>
<comment type="catalytic activity">
    <reaction evidence="1 6">
        <text>Hydrolysis of (1-&gt;4)-beta-linkages between N-acetylmuramic acid and N-acetyl-D-glucosamine residues in a peptidoglycan and between N-acetyl-D-glucosamine residues in chitodextrins.</text>
        <dbReference type="EC" id="3.2.1.17"/>
    </reaction>
</comment>
<dbReference type="GO" id="GO:0031640">
    <property type="term" value="P:killing of cells of another organism"/>
    <property type="evidence" value="ECO:0007669"/>
    <property type="project" value="UniProtKB-KW"/>
</dbReference>
<evidence type="ECO:0000256" key="5">
    <source>
        <dbReference type="ARBA" id="ARBA00023295"/>
    </source>
</evidence>
<keyword evidence="2 6" id="KW-0929">Antimicrobial</keyword>
<comment type="caution">
    <text evidence="7">The sequence shown here is derived from an EMBL/GenBank/DDBJ whole genome shotgun (WGS) entry which is preliminary data.</text>
</comment>
<dbReference type="GO" id="GO:0009253">
    <property type="term" value="P:peptidoglycan catabolic process"/>
    <property type="evidence" value="ECO:0007669"/>
    <property type="project" value="InterPro"/>
</dbReference>
<dbReference type="InterPro" id="IPR023346">
    <property type="entry name" value="Lysozyme-like_dom_sf"/>
</dbReference>
<evidence type="ECO:0000256" key="1">
    <source>
        <dbReference type="ARBA" id="ARBA00000632"/>
    </source>
</evidence>
<dbReference type="Gene3D" id="1.10.530.40">
    <property type="match status" value="1"/>
</dbReference>
<dbReference type="InterPro" id="IPR023347">
    <property type="entry name" value="Lysozyme_dom_sf"/>
</dbReference>
<evidence type="ECO:0000256" key="6">
    <source>
        <dbReference type="RuleBase" id="RU003788"/>
    </source>
</evidence>
<reference evidence="7" key="1">
    <citation type="submission" date="2022-11" db="EMBL/GenBank/DDBJ databases">
        <authorList>
            <person name="Kamali M."/>
            <person name="Peak L."/>
            <person name="Go Y.Y."/>
            <person name="Balasuriya U.B.R."/>
            <person name="Carossino M."/>
        </authorList>
    </citation>
    <scope>NUCLEOTIDE SEQUENCE</scope>
    <source>
        <strain evidence="7">4524</strain>
    </source>
</reference>
<dbReference type="PANTHER" id="PTHR38107">
    <property type="match status" value="1"/>
</dbReference>
<evidence type="ECO:0000313" key="8">
    <source>
        <dbReference type="Proteomes" id="UP001142444"/>
    </source>
</evidence>
<dbReference type="InterPro" id="IPR034690">
    <property type="entry name" value="Endolysin_T4_type"/>
</dbReference>
<dbReference type="CDD" id="cd16901">
    <property type="entry name" value="lyz_P1"/>
    <property type="match status" value="1"/>
</dbReference>
<dbReference type="InterPro" id="IPR002196">
    <property type="entry name" value="Glyco_hydro_24"/>
</dbReference>
<dbReference type="Pfam" id="PF00959">
    <property type="entry name" value="Phage_lysozyme"/>
    <property type="match status" value="1"/>
</dbReference>
<keyword evidence="8" id="KW-1185">Reference proteome</keyword>
<evidence type="ECO:0000256" key="4">
    <source>
        <dbReference type="ARBA" id="ARBA00022801"/>
    </source>
</evidence>